<evidence type="ECO:0000313" key="1">
    <source>
        <dbReference type="EMBL" id="MCF2220042.1"/>
    </source>
</evidence>
<organism evidence="1 2">
    <name type="scientific">Chryseobacterium indicum</name>
    <dbReference type="NCBI Taxonomy" id="2766954"/>
    <lineage>
        <taxon>Bacteria</taxon>
        <taxon>Pseudomonadati</taxon>
        <taxon>Bacteroidota</taxon>
        <taxon>Flavobacteriia</taxon>
        <taxon>Flavobacteriales</taxon>
        <taxon>Weeksellaceae</taxon>
        <taxon>Chryseobacterium group</taxon>
        <taxon>Chryseobacterium</taxon>
    </lineage>
</organism>
<dbReference type="EMBL" id="JACSGT010000001">
    <property type="protein sequence ID" value="MCF2220042.1"/>
    <property type="molecule type" value="Genomic_DNA"/>
</dbReference>
<dbReference type="RefSeq" id="WP_235131543.1">
    <property type="nucleotide sequence ID" value="NZ_JACSGT010000001.1"/>
</dbReference>
<gene>
    <name evidence="1" type="ORF">H9Q08_12105</name>
</gene>
<comment type="caution">
    <text evidence="1">The sequence shown here is derived from an EMBL/GenBank/DDBJ whole genome shotgun (WGS) entry which is preliminary data.</text>
</comment>
<dbReference type="Proteomes" id="UP001430374">
    <property type="component" value="Unassembled WGS sequence"/>
</dbReference>
<dbReference type="Gene3D" id="3.40.50.1820">
    <property type="entry name" value="alpha/beta hydrolase"/>
    <property type="match status" value="1"/>
</dbReference>
<evidence type="ECO:0000313" key="2">
    <source>
        <dbReference type="Proteomes" id="UP001430374"/>
    </source>
</evidence>
<accession>A0ABS9C777</accession>
<protein>
    <submittedName>
        <fullName evidence="1">Uncharacterized protein</fullName>
    </submittedName>
</protein>
<name>A0ABS9C777_9FLAO</name>
<proteinExistence type="predicted"/>
<dbReference type="SUPFAM" id="SSF53474">
    <property type="entry name" value="alpha/beta-Hydrolases"/>
    <property type="match status" value="1"/>
</dbReference>
<sequence>MPDVGRFFNIDPLAEKYNTWTPYAFSGNRIIDARELEGLEPVEINKGTKNLIIAVRGWQGGNPDPGKTQTQHDDKSSFTGALRDIYKNSKDTQVVVFDPSMNSRTPDDISASIKDFRKVSPNGKLILAGHSMGGDNVVNVSQDNKDIKINKTYTIDISDPLGKADNEISQNVESSDNYYQKNILSLLGGTKIQAEKGNKVTTIKNVLVPNTTHSEIDNTDIVKQQIIKDVQKIIKP</sequence>
<dbReference type="InterPro" id="IPR029058">
    <property type="entry name" value="AB_hydrolase_fold"/>
</dbReference>
<keyword evidence="2" id="KW-1185">Reference proteome</keyword>
<reference evidence="1" key="1">
    <citation type="submission" date="2021-08" db="EMBL/GenBank/DDBJ databases">
        <title>Complete genome sequence of Chryseobacterium sp strain PS-8.</title>
        <authorList>
            <person name="Das S.K."/>
        </authorList>
    </citation>
    <scope>NUCLEOTIDE SEQUENCE</scope>
    <source>
        <strain evidence="1">PS-8</strain>
    </source>
</reference>